<name>A0A1Y3XU67_9ACTN</name>
<dbReference type="EMBL" id="NFIE01000006">
    <property type="protein sequence ID" value="OUN89093.1"/>
    <property type="molecule type" value="Genomic_DNA"/>
</dbReference>
<dbReference type="OrthoDB" id="3181639at2"/>
<dbReference type="Gene3D" id="3.40.960.10">
    <property type="entry name" value="VSR Endonuclease"/>
    <property type="match status" value="1"/>
</dbReference>
<keyword evidence="2" id="KW-1185">Reference proteome</keyword>
<evidence type="ECO:0000313" key="2">
    <source>
        <dbReference type="Proteomes" id="UP000195781"/>
    </source>
</evidence>
<comment type="caution">
    <text evidence="1">The sequence shown here is derived from an EMBL/GenBank/DDBJ whole genome shotgun (WGS) entry which is preliminary data.</text>
</comment>
<protein>
    <recommendedName>
        <fullName evidence="3">DUF559 domain-containing protein</fullName>
    </recommendedName>
</protein>
<accession>A0A1Y3XU67</accession>
<sequence length="340" mass="37380">MVSHESALRGIRFARCRYAALPWRPLSAREVRDVMARARASERSVDLDELARHGFCPGNEDTRRVHLLASSSASRRRSENVSIHTMGVSPRGATLLEAAPGIFSVSVELAFIQCCATLSFPKALALGYELCGTFSMCEHISDGRPDEDRADSSGYLETESATTVAALARVAERLPRTRGVKLARSVIAHLLDGARSPMEAIVAGMFHMPISRGGLGIGEMQLNRRIDFNRLASNASGMPYTICDAFIPSARVDLEYNGGYHAETVSRIHDENRNRGLNALGITVIALNHDTLRDVEALEAVGSTIFHRAKMRYRDRSREGAARRVRLLNGMREAFGLKPC</sequence>
<dbReference type="AlphaFoldDB" id="A0A1Y3XU67"/>
<evidence type="ECO:0000313" key="1">
    <source>
        <dbReference type="EMBL" id="OUN89093.1"/>
    </source>
</evidence>
<dbReference type="Proteomes" id="UP000195781">
    <property type="component" value="Unassembled WGS sequence"/>
</dbReference>
<evidence type="ECO:0008006" key="3">
    <source>
        <dbReference type="Google" id="ProtNLM"/>
    </source>
</evidence>
<organism evidence="1 2">
    <name type="scientific">[Collinsella] massiliensis</name>
    <dbReference type="NCBI Taxonomy" id="1232426"/>
    <lineage>
        <taxon>Bacteria</taxon>
        <taxon>Bacillati</taxon>
        <taxon>Actinomycetota</taxon>
        <taxon>Coriobacteriia</taxon>
        <taxon>Coriobacteriales</taxon>
        <taxon>Coriobacteriaceae</taxon>
        <taxon>Enorma</taxon>
    </lineage>
</organism>
<gene>
    <name evidence="1" type="ORF">B5G02_03735</name>
</gene>
<proteinExistence type="predicted"/>
<reference evidence="2" key="1">
    <citation type="submission" date="2017-04" db="EMBL/GenBank/DDBJ databases">
        <title>Function of individual gut microbiota members based on whole genome sequencing of pure cultures obtained from chicken caecum.</title>
        <authorList>
            <person name="Medvecky M."/>
            <person name="Cejkova D."/>
            <person name="Polansky O."/>
            <person name="Karasova D."/>
            <person name="Kubasova T."/>
            <person name="Cizek A."/>
            <person name="Rychlik I."/>
        </authorList>
    </citation>
    <scope>NUCLEOTIDE SEQUENCE [LARGE SCALE GENOMIC DNA]</scope>
    <source>
        <strain evidence="2">An5</strain>
    </source>
</reference>